<feature type="region of interest" description="Disordered" evidence="1">
    <location>
        <begin position="1"/>
        <end position="28"/>
    </location>
</feature>
<comment type="caution">
    <text evidence="2">The sequence shown here is derived from an EMBL/GenBank/DDBJ whole genome shotgun (WGS) entry which is preliminary data.</text>
</comment>
<accession>A0A1F7WZN0</accession>
<dbReference type="Proteomes" id="UP000176939">
    <property type="component" value="Unassembled WGS sequence"/>
</dbReference>
<reference evidence="2 3" key="1">
    <citation type="journal article" date="2016" name="Nat. Commun.">
        <title>Thousands of microbial genomes shed light on interconnected biogeochemical processes in an aquifer system.</title>
        <authorList>
            <person name="Anantharaman K."/>
            <person name="Brown C.T."/>
            <person name="Hug L.A."/>
            <person name="Sharon I."/>
            <person name="Castelle C.J."/>
            <person name="Probst A.J."/>
            <person name="Thomas B.C."/>
            <person name="Singh A."/>
            <person name="Wilkins M.J."/>
            <person name="Karaoz U."/>
            <person name="Brodie E.L."/>
            <person name="Williams K.H."/>
            <person name="Hubbard S.S."/>
            <person name="Banfield J.F."/>
        </authorList>
    </citation>
    <scope>NUCLEOTIDE SEQUENCE [LARGE SCALE GENOMIC DNA]</scope>
</reference>
<feature type="region of interest" description="Disordered" evidence="1">
    <location>
        <begin position="187"/>
        <end position="211"/>
    </location>
</feature>
<sequence>MSDFSLEEDENVENGRLIEGEDEDKPKNKKCKSVVKPWLSKISMMMQTVVLTMLRGCDGTKKGDPSKYIVRALRQVILENAGGNGSSYMDLGNQILIDACKAFFEDIDSYPMHFIIHFAHATEIVGYKHPDEKVREFWKGFYFDLYHTIHLNPEKEQQMDKRLIDGRDETVHGNLYNLIKDWKDSLKDFPKSSKTPELKTPEPIYSGSYDS</sequence>
<name>A0A1F7WZN0_9BACT</name>
<protein>
    <submittedName>
        <fullName evidence="2">Uncharacterized protein</fullName>
    </submittedName>
</protein>
<evidence type="ECO:0000313" key="3">
    <source>
        <dbReference type="Proteomes" id="UP000176939"/>
    </source>
</evidence>
<dbReference type="AlphaFoldDB" id="A0A1F7WZN0"/>
<feature type="compositionally biased region" description="Basic and acidic residues" evidence="1">
    <location>
        <begin position="187"/>
        <end position="200"/>
    </location>
</feature>
<dbReference type="EMBL" id="MGFQ01000053">
    <property type="protein sequence ID" value="OGM08250.1"/>
    <property type="molecule type" value="Genomic_DNA"/>
</dbReference>
<organism evidence="2 3">
    <name type="scientific">Candidatus Woesebacteria bacterium RBG_13_36_22</name>
    <dbReference type="NCBI Taxonomy" id="1802478"/>
    <lineage>
        <taxon>Bacteria</taxon>
        <taxon>Candidatus Woeseibacteriota</taxon>
    </lineage>
</organism>
<feature type="compositionally biased region" description="Acidic residues" evidence="1">
    <location>
        <begin position="1"/>
        <end position="12"/>
    </location>
</feature>
<proteinExistence type="predicted"/>
<evidence type="ECO:0000256" key="1">
    <source>
        <dbReference type="SAM" id="MobiDB-lite"/>
    </source>
</evidence>
<evidence type="ECO:0000313" key="2">
    <source>
        <dbReference type="EMBL" id="OGM08250.1"/>
    </source>
</evidence>
<gene>
    <name evidence="2" type="ORF">A2Z67_00935</name>
</gene>